<dbReference type="GO" id="GO:0036307">
    <property type="term" value="F:23S rRNA (adenine(2030)-N(6))-methyltransferase activity"/>
    <property type="evidence" value="ECO:0007669"/>
    <property type="project" value="TreeGrafter"/>
</dbReference>
<gene>
    <name evidence="1" type="ORF">DI551_00515</name>
</gene>
<reference evidence="1 2" key="1">
    <citation type="submission" date="2017-08" db="EMBL/GenBank/DDBJ databases">
        <title>Infants hospitalized years apart are colonized by the same room-sourced microbial strains.</title>
        <authorList>
            <person name="Brooks B."/>
            <person name="Olm M.R."/>
            <person name="Firek B.A."/>
            <person name="Baker R."/>
            <person name="Thomas B.C."/>
            <person name="Morowitz M.J."/>
            <person name="Banfield J.F."/>
        </authorList>
    </citation>
    <scope>NUCLEOTIDE SEQUENCE [LARGE SCALE GENOMIC DNA]</scope>
    <source>
        <strain evidence="1">S2_005_002_R2_29</strain>
    </source>
</reference>
<dbReference type="AlphaFoldDB" id="A0A2W5NA58"/>
<dbReference type="Pfam" id="PF04378">
    <property type="entry name" value="RsmJ"/>
    <property type="match status" value="1"/>
</dbReference>
<dbReference type="GO" id="GO:0070475">
    <property type="term" value="P:rRNA base methylation"/>
    <property type="evidence" value="ECO:0007669"/>
    <property type="project" value="InterPro"/>
</dbReference>
<dbReference type="SUPFAM" id="SSF53335">
    <property type="entry name" value="S-adenosyl-L-methionine-dependent methyltransferases"/>
    <property type="match status" value="1"/>
</dbReference>
<organism evidence="1 2">
    <name type="scientific">Micavibrio aeruginosavorus</name>
    <dbReference type="NCBI Taxonomy" id="349221"/>
    <lineage>
        <taxon>Bacteria</taxon>
        <taxon>Pseudomonadati</taxon>
        <taxon>Bdellovibrionota</taxon>
        <taxon>Bdellovibrionia</taxon>
        <taxon>Bdellovibrionales</taxon>
        <taxon>Pseudobdellovibrionaceae</taxon>
        <taxon>Micavibrio</taxon>
    </lineage>
</organism>
<accession>A0A2W5NA58</accession>
<dbReference type="Proteomes" id="UP000249417">
    <property type="component" value="Unassembled WGS sequence"/>
</dbReference>
<sequence length="118" mass="13730">VLIDPPFEKTDEFETLCKQMAEWKKRFANGIFLLWYPIKAHLAVSKLKHAAQVLDMPRTWCVETLMHPRNQPETFNGSGLILFNAPYQIPERMTALLPLLSERMNLHETPTEWLVPKA</sequence>
<dbReference type="EMBL" id="QFQB01000001">
    <property type="protein sequence ID" value="PZQ49169.1"/>
    <property type="molecule type" value="Genomic_DNA"/>
</dbReference>
<dbReference type="PANTHER" id="PTHR37426">
    <property type="entry name" value="RIBOSOMAL RNA LARGE SUBUNIT METHYLTRANSFERASE J"/>
    <property type="match status" value="1"/>
</dbReference>
<evidence type="ECO:0000313" key="1">
    <source>
        <dbReference type="EMBL" id="PZQ49169.1"/>
    </source>
</evidence>
<name>A0A2W5NA58_9BACT</name>
<dbReference type="InterPro" id="IPR029063">
    <property type="entry name" value="SAM-dependent_MTases_sf"/>
</dbReference>
<dbReference type="Gene3D" id="3.40.50.150">
    <property type="entry name" value="Vaccinia Virus protein VP39"/>
    <property type="match status" value="1"/>
</dbReference>
<evidence type="ECO:0000313" key="2">
    <source>
        <dbReference type="Proteomes" id="UP000249417"/>
    </source>
</evidence>
<comment type="caution">
    <text evidence="1">The sequence shown here is derived from an EMBL/GenBank/DDBJ whole genome shotgun (WGS) entry which is preliminary data.</text>
</comment>
<proteinExistence type="predicted"/>
<dbReference type="GO" id="GO:0005829">
    <property type="term" value="C:cytosol"/>
    <property type="evidence" value="ECO:0007669"/>
    <property type="project" value="TreeGrafter"/>
</dbReference>
<dbReference type="PANTHER" id="PTHR37426:SF1">
    <property type="entry name" value="RIBOSOMAL RNA LARGE SUBUNIT METHYLTRANSFERASE J"/>
    <property type="match status" value="1"/>
</dbReference>
<dbReference type="InterPro" id="IPR007473">
    <property type="entry name" value="RlmJ"/>
</dbReference>
<feature type="non-terminal residue" evidence="1">
    <location>
        <position position="1"/>
    </location>
</feature>
<protein>
    <recommendedName>
        <fullName evidence="3">23S rRNA (Adenine(2030)-N(6))-methyltransferase RlmJ</fullName>
    </recommendedName>
</protein>
<evidence type="ECO:0008006" key="3">
    <source>
        <dbReference type="Google" id="ProtNLM"/>
    </source>
</evidence>